<organism evidence="1">
    <name type="scientific">marine metagenome</name>
    <dbReference type="NCBI Taxonomy" id="408172"/>
    <lineage>
        <taxon>unclassified sequences</taxon>
        <taxon>metagenomes</taxon>
        <taxon>ecological metagenomes</taxon>
    </lineage>
</organism>
<evidence type="ECO:0000313" key="1">
    <source>
        <dbReference type="EMBL" id="SVB20392.1"/>
    </source>
</evidence>
<sequence>MMFTRGFHNGSFRHLFNDASAKVFQSGHFLFDIIRFDIDMKPAFMVNSSLIFSAIR</sequence>
<dbReference type="EMBL" id="UINC01032547">
    <property type="protein sequence ID" value="SVB20392.1"/>
    <property type="molecule type" value="Genomic_DNA"/>
</dbReference>
<reference evidence="1" key="1">
    <citation type="submission" date="2018-05" db="EMBL/GenBank/DDBJ databases">
        <authorList>
            <person name="Lanie J.A."/>
            <person name="Ng W.-L."/>
            <person name="Kazmierczak K.M."/>
            <person name="Andrzejewski T.M."/>
            <person name="Davidsen T.M."/>
            <person name="Wayne K.J."/>
            <person name="Tettelin H."/>
            <person name="Glass J.I."/>
            <person name="Rusch D."/>
            <person name="Podicherti R."/>
            <person name="Tsui H.-C.T."/>
            <person name="Winkler M.E."/>
        </authorList>
    </citation>
    <scope>NUCLEOTIDE SEQUENCE</scope>
</reference>
<proteinExistence type="predicted"/>
<gene>
    <name evidence="1" type="ORF">METZ01_LOCUS173246</name>
</gene>
<protein>
    <submittedName>
        <fullName evidence="1">Uncharacterized protein</fullName>
    </submittedName>
</protein>
<dbReference type="AlphaFoldDB" id="A0A382C3Q6"/>
<name>A0A382C3Q6_9ZZZZ</name>
<accession>A0A382C3Q6</accession>